<dbReference type="Pfam" id="PF01302">
    <property type="entry name" value="CAP_GLY"/>
    <property type="match status" value="1"/>
</dbReference>
<sequence length="56" mass="6430">MQGFSTYYVTGNTRTVMFYNDGSVKGHRYFRCKPSHGLFVKPEKATHRGINCSKIL</sequence>
<dbReference type="EMBL" id="CASHTH010000272">
    <property type="protein sequence ID" value="CAI7996556.1"/>
    <property type="molecule type" value="Genomic_DNA"/>
</dbReference>
<protein>
    <submittedName>
        <fullName evidence="2">CAP-Gly domain-containing linker protein 4</fullName>
    </submittedName>
</protein>
<proteinExistence type="predicted"/>
<dbReference type="InterPro" id="IPR036859">
    <property type="entry name" value="CAP-Gly_dom_sf"/>
</dbReference>
<comment type="caution">
    <text evidence="2">The sequence shown here is derived from an EMBL/GenBank/DDBJ whole genome shotgun (WGS) entry which is preliminary data.</text>
</comment>
<evidence type="ECO:0000313" key="2">
    <source>
        <dbReference type="EMBL" id="CAI7996556.1"/>
    </source>
</evidence>
<name>A0AA35QZ08_GEOBA</name>
<feature type="non-terminal residue" evidence="2">
    <location>
        <position position="1"/>
    </location>
</feature>
<dbReference type="InterPro" id="IPR000938">
    <property type="entry name" value="CAP-Gly_domain"/>
</dbReference>
<keyword evidence="3" id="KW-1185">Reference proteome</keyword>
<gene>
    <name evidence="2" type="ORF">GBAR_LOCUS1898</name>
</gene>
<organism evidence="2 3">
    <name type="scientific">Geodia barretti</name>
    <name type="common">Barrett's horny sponge</name>
    <dbReference type="NCBI Taxonomy" id="519541"/>
    <lineage>
        <taxon>Eukaryota</taxon>
        <taxon>Metazoa</taxon>
        <taxon>Porifera</taxon>
        <taxon>Demospongiae</taxon>
        <taxon>Heteroscleromorpha</taxon>
        <taxon>Tetractinellida</taxon>
        <taxon>Astrophorina</taxon>
        <taxon>Geodiidae</taxon>
        <taxon>Geodia</taxon>
    </lineage>
</organism>
<reference evidence="2" key="1">
    <citation type="submission" date="2023-03" db="EMBL/GenBank/DDBJ databases">
        <authorList>
            <person name="Steffen K."/>
            <person name="Cardenas P."/>
        </authorList>
    </citation>
    <scope>NUCLEOTIDE SEQUENCE</scope>
</reference>
<dbReference type="AlphaFoldDB" id="A0AA35QZ08"/>
<dbReference type="SUPFAM" id="SSF74924">
    <property type="entry name" value="Cap-Gly domain"/>
    <property type="match status" value="1"/>
</dbReference>
<dbReference type="PROSITE" id="PS50245">
    <property type="entry name" value="CAP_GLY_2"/>
    <property type="match status" value="1"/>
</dbReference>
<accession>A0AA35QZ08</accession>
<feature type="domain" description="CAP-Gly" evidence="1">
    <location>
        <begin position="20"/>
        <end position="41"/>
    </location>
</feature>
<evidence type="ECO:0000259" key="1">
    <source>
        <dbReference type="PROSITE" id="PS50245"/>
    </source>
</evidence>
<dbReference type="Gene3D" id="2.30.30.190">
    <property type="entry name" value="CAP Gly-rich-like domain"/>
    <property type="match status" value="1"/>
</dbReference>
<dbReference type="Proteomes" id="UP001174909">
    <property type="component" value="Unassembled WGS sequence"/>
</dbReference>
<evidence type="ECO:0000313" key="3">
    <source>
        <dbReference type="Proteomes" id="UP001174909"/>
    </source>
</evidence>